<accession>A0ABQ9XMY5</accession>
<proteinExistence type="predicted"/>
<protein>
    <submittedName>
        <fullName evidence="1">Uncharacterized protein</fullName>
    </submittedName>
</protein>
<comment type="caution">
    <text evidence="1">The sequence shown here is derived from an EMBL/GenBank/DDBJ whole genome shotgun (WGS) entry which is preliminary data.</text>
</comment>
<name>A0ABQ9XMY5_9EUKA</name>
<gene>
    <name evidence="1" type="ORF">BLNAU_12403</name>
</gene>
<dbReference type="EMBL" id="JARBJD010000101">
    <property type="protein sequence ID" value="KAK2952575.1"/>
    <property type="molecule type" value="Genomic_DNA"/>
</dbReference>
<organism evidence="1 2">
    <name type="scientific">Blattamonas nauphoetae</name>
    <dbReference type="NCBI Taxonomy" id="2049346"/>
    <lineage>
        <taxon>Eukaryota</taxon>
        <taxon>Metamonada</taxon>
        <taxon>Preaxostyla</taxon>
        <taxon>Oxymonadida</taxon>
        <taxon>Blattamonas</taxon>
    </lineage>
</organism>
<dbReference type="Proteomes" id="UP001281761">
    <property type="component" value="Unassembled WGS sequence"/>
</dbReference>
<keyword evidence="2" id="KW-1185">Reference proteome</keyword>
<reference evidence="1 2" key="1">
    <citation type="journal article" date="2022" name="bioRxiv">
        <title>Genomics of Preaxostyla Flagellates Illuminates Evolutionary Transitions and the Path Towards Mitochondrial Loss.</title>
        <authorList>
            <person name="Novak L.V.F."/>
            <person name="Treitli S.C."/>
            <person name="Pyrih J."/>
            <person name="Halakuc P."/>
            <person name="Pipaliya S.V."/>
            <person name="Vacek V."/>
            <person name="Brzon O."/>
            <person name="Soukal P."/>
            <person name="Eme L."/>
            <person name="Dacks J.B."/>
            <person name="Karnkowska A."/>
            <person name="Elias M."/>
            <person name="Hampl V."/>
        </authorList>
    </citation>
    <scope>NUCLEOTIDE SEQUENCE [LARGE SCALE GENOMIC DNA]</scope>
    <source>
        <strain evidence="1">NAU3</strain>
        <tissue evidence="1">Gut</tissue>
    </source>
</reference>
<evidence type="ECO:0000313" key="1">
    <source>
        <dbReference type="EMBL" id="KAK2952575.1"/>
    </source>
</evidence>
<evidence type="ECO:0000313" key="2">
    <source>
        <dbReference type="Proteomes" id="UP001281761"/>
    </source>
</evidence>
<sequence length="856" mass="93516">MRICASCFNHYGQTDTLVKFLAYHADLPLLLADTFEIDVPAEKPRVASVTHTNYTDRYVMTLFFKTRLLEDGANYDFAVSSSSHSHSAVLTTTVSGKGDSQEATVTVDLNVDGTGELYNNATYTLNLVTKMTPKGTPNDETEILIENITFKTPIIAPFISDVSVRMDTAGGERYAIVRLEGRNISTTAYAYVYFGDTALVSHLTANTSTWFEFYQYTITKVTNEFNCVLLRTLRFTVPEEKPRLASASVTDSSDHLSCTIMFTTRLLENGASYLISMIGSPTSGTGPEHTGVVTATPFLEAHKQQTVATARLSEDGKNADLINGCTYVPTEVVKVHGTTEANIIIDNFDVRTGPAAPKVTSVKTYFISNSFERNLTIVFRGSQFRGLSSQIALRDSQRQSDEVAASIGVRKEGLLFTVPQENPRLLSVSSQTNASDATSTTLTFETSKLEDGETDEITLSGTSTTSHTAILRVVASTTRGIQTATGTAILSPPEEASLWHGMTYTPILMKKVNSENEHTSIVIHEMSFETASDNRKVSLCGVGFTDHSKRSLKIRLGGTNLPTDSLFFVTIDATTPFDLNASGVFSSTSEGSILASTFLKGQAPDLEYGKTYKIKSMRYDVRITSITKTVFNEHINALSVTFATSEDDKADCLIFGQSYIVEMDGGVDEEESMPVFDDVSFKLKHTPKITHVDCTYTNKMGMKAQLTLSGTGFPDNEVLTATLTGGITFTVTCSDDDTAVSEPIVIGLEKLKYETENAFVSLTRMFDVSSSHFVADARPALSVFVVKEGDEEGKDCREESKPCGLMRKVIELSVELRMKNILQVLLSATLHSPSSSPAQILVQHVHAPLISQPIHN</sequence>